<evidence type="ECO:0000256" key="2">
    <source>
        <dbReference type="SAM" id="Phobius"/>
    </source>
</evidence>
<feature type="compositionally biased region" description="Low complexity" evidence="1">
    <location>
        <begin position="226"/>
        <end position="239"/>
    </location>
</feature>
<feature type="compositionally biased region" description="Low complexity" evidence="1">
    <location>
        <begin position="190"/>
        <end position="214"/>
    </location>
</feature>
<organism evidence="3 4">
    <name type="scientific">Nocardiopsis rhodophaea</name>
    <dbReference type="NCBI Taxonomy" id="280238"/>
    <lineage>
        <taxon>Bacteria</taxon>
        <taxon>Bacillati</taxon>
        <taxon>Actinomycetota</taxon>
        <taxon>Actinomycetes</taxon>
        <taxon>Streptosporangiales</taxon>
        <taxon>Nocardiopsidaceae</taxon>
        <taxon>Nocardiopsis</taxon>
    </lineage>
</organism>
<dbReference type="Gene3D" id="3.30.200.20">
    <property type="entry name" value="Phosphorylase Kinase, domain 1"/>
    <property type="match status" value="1"/>
</dbReference>
<keyword evidence="2" id="KW-0812">Transmembrane</keyword>
<evidence type="ECO:0000313" key="3">
    <source>
        <dbReference type="EMBL" id="GAA1996970.1"/>
    </source>
</evidence>
<reference evidence="3 4" key="1">
    <citation type="journal article" date="2019" name="Int. J. Syst. Evol. Microbiol.">
        <title>The Global Catalogue of Microorganisms (GCM) 10K type strain sequencing project: providing services to taxonomists for standard genome sequencing and annotation.</title>
        <authorList>
            <consortium name="The Broad Institute Genomics Platform"/>
            <consortium name="The Broad Institute Genome Sequencing Center for Infectious Disease"/>
            <person name="Wu L."/>
            <person name="Ma J."/>
        </authorList>
    </citation>
    <scope>NUCLEOTIDE SEQUENCE [LARGE SCALE GENOMIC DNA]</scope>
    <source>
        <strain evidence="3 4">JCM 15313</strain>
    </source>
</reference>
<comment type="caution">
    <text evidence="3">The sequence shown here is derived from an EMBL/GenBank/DDBJ whole genome shotgun (WGS) entry which is preliminary data.</text>
</comment>
<evidence type="ECO:0000313" key="4">
    <source>
        <dbReference type="Proteomes" id="UP001501585"/>
    </source>
</evidence>
<sequence length="257" mass="26612">MPVPLQQTDPRQLGAYRLSHRLSHGAEGVVYLAHDRDGQPVSVAMLSEGAAADPAARDRFAAAVTQGAGLAGAPRVLASNTTNPAASWVAAPYTPDRAGAEAFLAPVAVGAEEHGPGAPGYAPHWATRSTPAAVRWSGAADRDGASATEATTDRRVVLGLLLVLLLFVALLILLYLWLTGLSSQAGGADGEPFPSGGSPSSEEPSTTPRPTYEPWVTPDPRGTWQPTDDPSPTSDVPTVDVEDDDSSGLPPDPRGWG</sequence>
<keyword evidence="4" id="KW-1185">Reference proteome</keyword>
<keyword evidence="2" id="KW-1133">Transmembrane helix</keyword>
<dbReference type="RefSeq" id="WP_344105846.1">
    <property type="nucleotide sequence ID" value="NZ_BAAAPC010000009.1"/>
</dbReference>
<evidence type="ECO:0000256" key="1">
    <source>
        <dbReference type="SAM" id="MobiDB-lite"/>
    </source>
</evidence>
<dbReference type="EMBL" id="BAAAPC010000009">
    <property type="protein sequence ID" value="GAA1996970.1"/>
    <property type="molecule type" value="Genomic_DNA"/>
</dbReference>
<name>A0ABN2T2Z6_9ACTN</name>
<keyword evidence="2" id="KW-0472">Membrane</keyword>
<gene>
    <name evidence="3" type="ORF">GCM10009799_24950</name>
</gene>
<accession>A0ABN2T2Z6</accession>
<feature type="region of interest" description="Disordered" evidence="1">
    <location>
        <begin position="188"/>
        <end position="257"/>
    </location>
</feature>
<dbReference type="Proteomes" id="UP001501585">
    <property type="component" value="Unassembled WGS sequence"/>
</dbReference>
<protein>
    <recommendedName>
        <fullName evidence="5">Serine/threonine protein kinase</fullName>
    </recommendedName>
</protein>
<proteinExistence type="predicted"/>
<feature type="transmembrane region" description="Helical" evidence="2">
    <location>
        <begin position="156"/>
        <end position="178"/>
    </location>
</feature>
<evidence type="ECO:0008006" key="5">
    <source>
        <dbReference type="Google" id="ProtNLM"/>
    </source>
</evidence>